<dbReference type="AlphaFoldDB" id="A0A183ARJ7"/>
<dbReference type="WBParaSite" id="ECPE_0000961201-mRNA-1">
    <property type="protein sequence ID" value="ECPE_0000961201-mRNA-1"/>
    <property type="gene ID" value="ECPE_0000961201"/>
</dbReference>
<dbReference type="EMBL" id="UZAN01047640">
    <property type="protein sequence ID" value="VDP85620.1"/>
    <property type="molecule type" value="Genomic_DNA"/>
</dbReference>
<reference evidence="1 2" key="2">
    <citation type="submission" date="2018-11" db="EMBL/GenBank/DDBJ databases">
        <authorList>
            <consortium name="Pathogen Informatics"/>
        </authorList>
    </citation>
    <scope>NUCLEOTIDE SEQUENCE [LARGE SCALE GENOMIC DNA]</scope>
    <source>
        <strain evidence="1 2">Egypt</strain>
    </source>
</reference>
<evidence type="ECO:0000313" key="2">
    <source>
        <dbReference type="Proteomes" id="UP000272942"/>
    </source>
</evidence>
<dbReference type="Proteomes" id="UP000272942">
    <property type="component" value="Unassembled WGS sequence"/>
</dbReference>
<protein>
    <submittedName>
        <fullName evidence="3">Ovule protein</fullName>
    </submittedName>
</protein>
<gene>
    <name evidence="1" type="ORF">ECPE_LOCUS9582</name>
</gene>
<evidence type="ECO:0000313" key="1">
    <source>
        <dbReference type="EMBL" id="VDP85620.1"/>
    </source>
</evidence>
<accession>A0A183ARJ7</accession>
<name>A0A183ARJ7_9TREM</name>
<organism evidence="3">
    <name type="scientific">Echinostoma caproni</name>
    <dbReference type="NCBI Taxonomy" id="27848"/>
    <lineage>
        <taxon>Eukaryota</taxon>
        <taxon>Metazoa</taxon>
        <taxon>Spiralia</taxon>
        <taxon>Lophotrochozoa</taxon>
        <taxon>Platyhelminthes</taxon>
        <taxon>Trematoda</taxon>
        <taxon>Digenea</taxon>
        <taxon>Plagiorchiida</taxon>
        <taxon>Echinostomata</taxon>
        <taxon>Echinostomatoidea</taxon>
        <taxon>Echinostomatidae</taxon>
        <taxon>Echinostoma</taxon>
    </lineage>
</organism>
<sequence>MEILRSYVAAIRNTNLGAHSRMTTGKFNWKRSKLYHETPEGDWPPSGSNGRIPNCLSFETILKFAEAVTVGRANPILCAQKQMVVASES</sequence>
<keyword evidence="2" id="KW-1185">Reference proteome</keyword>
<evidence type="ECO:0000313" key="3">
    <source>
        <dbReference type="WBParaSite" id="ECPE_0000961201-mRNA-1"/>
    </source>
</evidence>
<reference evidence="3" key="1">
    <citation type="submission" date="2016-06" db="UniProtKB">
        <authorList>
            <consortium name="WormBaseParasite"/>
        </authorList>
    </citation>
    <scope>IDENTIFICATION</scope>
</reference>
<proteinExistence type="predicted"/>